<dbReference type="EMBL" id="BAAAPF010000003">
    <property type="protein sequence ID" value="GAA2107566.1"/>
    <property type="molecule type" value="Genomic_DNA"/>
</dbReference>
<evidence type="ECO:0000313" key="2">
    <source>
        <dbReference type="Proteomes" id="UP001500443"/>
    </source>
</evidence>
<dbReference type="RefSeq" id="WP_344286960.1">
    <property type="nucleotide sequence ID" value="NZ_BAAAPF010000003.1"/>
</dbReference>
<comment type="caution">
    <text evidence="1">The sequence shown here is derived from an EMBL/GenBank/DDBJ whole genome shotgun (WGS) entry which is preliminary data.</text>
</comment>
<keyword evidence="2" id="KW-1185">Reference proteome</keyword>
<sequence length="69" mass="7430">MSTMPMCRTPDEAFQAGWDAPCEHGVPVPDDCPRCRLTGAEIGRLAVLWEPVLRSLNDSNPPVPGRAAA</sequence>
<dbReference type="Proteomes" id="UP001500443">
    <property type="component" value="Unassembled WGS sequence"/>
</dbReference>
<accession>A0ABN2X959</accession>
<evidence type="ECO:0000313" key="1">
    <source>
        <dbReference type="EMBL" id="GAA2107566.1"/>
    </source>
</evidence>
<reference evidence="1 2" key="1">
    <citation type="journal article" date="2019" name="Int. J. Syst. Evol. Microbiol.">
        <title>The Global Catalogue of Microorganisms (GCM) 10K type strain sequencing project: providing services to taxonomists for standard genome sequencing and annotation.</title>
        <authorList>
            <consortium name="The Broad Institute Genomics Platform"/>
            <consortium name="The Broad Institute Genome Sequencing Center for Infectious Disease"/>
            <person name="Wu L."/>
            <person name="Ma J."/>
        </authorList>
    </citation>
    <scope>NUCLEOTIDE SEQUENCE [LARGE SCALE GENOMIC DNA]</scope>
    <source>
        <strain evidence="1 2">JCM 15481</strain>
    </source>
</reference>
<organism evidence="1 2">
    <name type="scientific">Streptomyces synnematoformans</name>
    <dbReference type="NCBI Taxonomy" id="415721"/>
    <lineage>
        <taxon>Bacteria</taxon>
        <taxon>Bacillati</taxon>
        <taxon>Actinomycetota</taxon>
        <taxon>Actinomycetes</taxon>
        <taxon>Kitasatosporales</taxon>
        <taxon>Streptomycetaceae</taxon>
        <taxon>Streptomyces</taxon>
    </lineage>
</organism>
<gene>
    <name evidence="1" type="ORF">GCM10009802_02750</name>
</gene>
<protein>
    <submittedName>
        <fullName evidence="1">Uncharacterized protein</fullName>
    </submittedName>
</protein>
<proteinExistence type="predicted"/>
<name>A0ABN2X959_9ACTN</name>